<dbReference type="Pfam" id="PF01547">
    <property type="entry name" value="SBP_bac_1"/>
    <property type="match status" value="1"/>
</dbReference>
<dbReference type="PANTHER" id="PTHR43649">
    <property type="entry name" value="ARABINOSE-BINDING PROTEIN-RELATED"/>
    <property type="match status" value="1"/>
</dbReference>
<dbReference type="PANTHER" id="PTHR43649:SF30">
    <property type="entry name" value="ABC TRANSPORTER SUBSTRATE-BINDING PROTEIN"/>
    <property type="match status" value="1"/>
</dbReference>
<dbReference type="Gene3D" id="3.40.190.10">
    <property type="entry name" value="Periplasmic binding protein-like II"/>
    <property type="match status" value="2"/>
</dbReference>
<reference evidence="2" key="1">
    <citation type="journal article" date="2019" name="Int. J. Syst. Evol. Microbiol.">
        <title>The Global Catalogue of Microorganisms (GCM) 10K type strain sequencing project: providing services to taxonomists for standard genome sequencing and annotation.</title>
        <authorList>
            <consortium name="The Broad Institute Genomics Platform"/>
            <consortium name="The Broad Institute Genome Sequencing Center for Infectious Disease"/>
            <person name="Wu L."/>
            <person name="Ma J."/>
        </authorList>
    </citation>
    <scope>NUCLEOTIDE SEQUENCE [LARGE SCALE GENOMIC DNA]</scope>
    <source>
        <strain evidence="2">SYNS20</strain>
    </source>
</reference>
<organism evidence="1 2">
    <name type="scientific">Streptomyces monticola</name>
    <dbReference type="NCBI Taxonomy" id="2666263"/>
    <lineage>
        <taxon>Bacteria</taxon>
        <taxon>Bacillati</taxon>
        <taxon>Actinomycetota</taxon>
        <taxon>Actinomycetes</taxon>
        <taxon>Kitasatosporales</taxon>
        <taxon>Streptomycetaceae</taxon>
        <taxon>Streptomyces</taxon>
    </lineage>
</organism>
<dbReference type="InterPro" id="IPR050490">
    <property type="entry name" value="Bact_solute-bd_prot1"/>
</dbReference>
<dbReference type="EMBL" id="JBHTCF010000003">
    <property type="protein sequence ID" value="MFC7304337.1"/>
    <property type="molecule type" value="Genomic_DNA"/>
</dbReference>
<dbReference type="InterPro" id="IPR006059">
    <property type="entry name" value="SBP"/>
</dbReference>
<sequence length="450" mass="48304">MGNDAPSRKVALARNAAPSRSIAPSRSTAPSRRAALAALLSAALVTGCSGGARSVASGGTATLRYFFWGEISRAELINQCIDVFERGHPKIRIKASFVGFDPYLQKVTTALAGGNPPDVLHVDYAWLRTFAHHDLLADLGEVSGPGKEIDVGTVVPALRTAGLIEDRRVGLPLSRNSIGLMYDAGLYAKAGAAPPDLNTSWDAFVEETAKIRKFTKGAQAGVDNPGQNYMGVEMWMMQHGRTAWTESGQLGYTPDDLREYLTFIERWRETGGIASAREILESKPNGPVTLRRAAAVFEWDNQIGSRSEVRGTPLKLTTPPTDTGRSGLYAKPGMLISAAAATPYLSEAAQFINFMINDRRVAQILGTNIGMAPTTSQQGVASMDDPFVRLTSGYEKRIEDVAAPTPPAPGIGGNTLNVRLERIAEKVGYGALSVDEAVEQYFDQVKFAAS</sequence>
<protein>
    <submittedName>
        <fullName evidence="1">ABC transporter substrate-binding protein</fullName>
    </submittedName>
</protein>
<keyword evidence="2" id="KW-1185">Reference proteome</keyword>
<dbReference type="RefSeq" id="WP_381828642.1">
    <property type="nucleotide sequence ID" value="NZ_JBHTCF010000003.1"/>
</dbReference>
<dbReference type="SUPFAM" id="SSF53850">
    <property type="entry name" value="Periplasmic binding protein-like II"/>
    <property type="match status" value="1"/>
</dbReference>
<proteinExistence type="predicted"/>
<evidence type="ECO:0000313" key="1">
    <source>
        <dbReference type="EMBL" id="MFC7304337.1"/>
    </source>
</evidence>
<gene>
    <name evidence="1" type="ORF">ACFQVC_08960</name>
</gene>
<name>A0ABW2JF38_9ACTN</name>
<comment type="caution">
    <text evidence="1">The sequence shown here is derived from an EMBL/GenBank/DDBJ whole genome shotgun (WGS) entry which is preliminary data.</text>
</comment>
<evidence type="ECO:0000313" key="2">
    <source>
        <dbReference type="Proteomes" id="UP001596523"/>
    </source>
</evidence>
<accession>A0ABW2JF38</accession>
<dbReference type="Proteomes" id="UP001596523">
    <property type="component" value="Unassembled WGS sequence"/>
</dbReference>